<dbReference type="SFLD" id="SFLDS00005">
    <property type="entry name" value="Isoprenoid_Synthase_Type_I"/>
    <property type="match status" value="1"/>
</dbReference>
<dbReference type="eggNOG" id="COG0142">
    <property type="taxonomic scope" value="Bacteria"/>
</dbReference>
<evidence type="ECO:0000256" key="7">
    <source>
        <dbReference type="ARBA" id="ARBA00022842"/>
    </source>
</evidence>
<keyword evidence="5 12" id="KW-0808">Transferase</keyword>
<gene>
    <name evidence="14" type="ORF">FC32_GL001031</name>
</gene>
<feature type="coiled-coil region" evidence="13">
    <location>
        <begin position="253"/>
        <end position="280"/>
    </location>
</feature>
<dbReference type="Proteomes" id="UP000051324">
    <property type="component" value="Unassembled WGS sequence"/>
</dbReference>
<dbReference type="FunFam" id="1.10.600.10:FF:000001">
    <property type="entry name" value="Geranylgeranyl diphosphate synthase"/>
    <property type="match status" value="1"/>
</dbReference>
<dbReference type="GO" id="GO:0016114">
    <property type="term" value="P:terpenoid biosynthetic process"/>
    <property type="evidence" value="ECO:0007669"/>
    <property type="project" value="UniProtKB-ARBA"/>
</dbReference>
<evidence type="ECO:0000256" key="12">
    <source>
        <dbReference type="RuleBase" id="RU004466"/>
    </source>
</evidence>
<reference evidence="14 15" key="1">
    <citation type="journal article" date="2015" name="Genome Announc.">
        <title>Expanding the biotechnology potential of lactobacilli through comparative genomics of 213 strains and associated genera.</title>
        <authorList>
            <person name="Sun Z."/>
            <person name="Harris H.M."/>
            <person name="McCann A."/>
            <person name="Guo C."/>
            <person name="Argimon S."/>
            <person name="Zhang W."/>
            <person name="Yang X."/>
            <person name="Jeffery I.B."/>
            <person name="Cooney J.C."/>
            <person name="Kagawa T.F."/>
            <person name="Liu W."/>
            <person name="Song Y."/>
            <person name="Salvetti E."/>
            <person name="Wrobel A."/>
            <person name="Rasinkangas P."/>
            <person name="Parkhill J."/>
            <person name="Rea M.C."/>
            <person name="O'Sullivan O."/>
            <person name="Ritari J."/>
            <person name="Douillard F.P."/>
            <person name="Paul Ross R."/>
            <person name="Yang R."/>
            <person name="Briner A.E."/>
            <person name="Felis G.E."/>
            <person name="de Vos W.M."/>
            <person name="Barrangou R."/>
            <person name="Klaenhammer T.R."/>
            <person name="Caufield P.W."/>
            <person name="Cui Y."/>
            <person name="Zhang H."/>
            <person name="O'Toole P.W."/>
        </authorList>
    </citation>
    <scope>NUCLEOTIDE SEQUENCE [LARGE SCALE GENOMIC DNA]</scope>
    <source>
        <strain evidence="14 15">DSM 16634</strain>
    </source>
</reference>
<accession>A0A0R1TXJ7</accession>
<keyword evidence="8" id="KW-0414">Isoprene biosynthesis</keyword>
<dbReference type="InterPro" id="IPR000092">
    <property type="entry name" value="Polyprenyl_synt"/>
</dbReference>
<evidence type="ECO:0000256" key="13">
    <source>
        <dbReference type="SAM" id="Coils"/>
    </source>
</evidence>
<evidence type="ECO:0000313" key="14">
    <source>
        <dbReference type="EMBL" id="KRL83770.1"/>
    </source>
</evidence>
<dbReference type="PROSITE" id="PS00444">
    <property type="entry name" value="POLYPRENYL_SYNTHASE_2"/>
    <property type="match status" value="1"/>
</dbReference>
<dbReference type="RefSeq" id="WP_056957437.1">
    <property type="nucleotide sequence ID" value="NZ_AZFT01000053.1"/>
</dbReference>
<keyword evidence="6" id="KW-0479">Metal-binding</keyword>
<comment type="cofactor">
    <cofactor evidence="1">
        <name>Mg(2+)</name>
        <dbReference type="ChEBI" id="CHEBI:18420"/>
    </cofactor>
</comment>
<dbReference type="STRING" id="1423724.FC32_GL001031"/>
<comment type="catalytic activity">
    <reaction evidence="11">
        <text>isopentenyl diphosphate + (2E)-geranyl diphosphate = (2E,6E)-farnesyl diphosphate + diphosphate</text>
        <dbReference type="Rhea" id="RHEA:19361"/>
        <dbReference type="ChEBI" id="CHEBI:33019"/>
        <dbReference type="ChEBI" id="CHEBI:58057"/>
        <dbReference type="ChEBI" id="CHEBI:128769"/>
        <dbReference type="ChEBI" id="CHEBI:175763"/>
        <dbReference type="EC" id="2.5.1.10"/>
    </reaction>
</comment>
<evidence type="ECO:0000256" key="3">
    <source>
        <dbReference type="ARBA" id="ARBA00012439"/>
    </source>
</evidence>
<dbReference type="GO" id="GO:0005737">
    <property type="term" value="C:cytoplasm"/>
    <property type="evidence" value="ECO:0007669"/>
    <property type="project" value="UniProtKB-ARBA"/>
</dbReference>
<evidence type="ECO:0000256" key="4">
    <source>
        <dbReference type="ARBA" id="ARBA00015100"/>
    </source>
</evidence>
<evidence type="ECO:0000256" key="5">
    <source>
        <dbReference type="ARBA" id="ARBA00022679"/>
    </source>
</evidence>
<dbReference type="EC" id="2.5.1.10" evidence="3"/>
<dbReference type="PANTHER" id="PTHR43281">
    <property type="entry name" value="FARNESYL DIPHOSPHATE SYNTHASE"/>
    <property type="match status" value="1"/>
</dbReference>
<dbReference type="PROSITE" id="PS00723">
    <property type="entry name" value="POLYPRENYL_SYNTHASE_1"/>
    <property type="match status" value="1"/>
</dbReference>
<dbReference type="NCBIfam" id="NF045485">
    <property type="entry name" value="FPPsyn"/>
    <property type="match status" value="1"/>
</dbReference>
<dbReference type="Gene3D" id="1.10.600.10">
    <property type="entry name" value="Farnesyl Diphosphate Synthase"/>
    <property type="match status" value="1"/>
</dbReference>
<dbReference type="PANTHER" id="PTHR43281:SF1">
    <property type="entry name" value="FARNESYL DIPHOSPHATE SYNTHASE"/>
    <property type="match status" value="1"/>
</dbReference>
<dbReference type="InterPro" id="IPR008949">
    <property type="entry name" value="Isoprenoid_synthase_dom_sf"/>
</dbReference>
<evidence type="ECO:0000256" key="11">
    <source>
        <dbReference type="ARBA" id="ARBA00049399"/>
    </source>
</evidence>
<dbReference type="GO" id="GO:0046872">
    <property type="term" value="F:metal ion binding"/>
    <property type="evidence" value="ECO:0007669"/>
    <property type="project" value="UniProtKB-KW"/>
</dbReference>
<keyword evidence="7" id="KW-0460">Magnesium</keyword>
<dbReference type="InterPro" id="IPR053378">
    <property type="entry name" value="Prenyl_diphosphate_synthase"/>
</dbReference>
<comment type="similarity">
    <text evidence="2 12">Belongs to the FPP/GGPP synthase family.</text>
</comment>
<keyword evidence="13" id="KW-0175">Coiled coil</keyword>
<dbReference type="AlphaFoldDB" id="A0A0R1TXJ7"/>
<evidence type="ECO:0000256" key="1">
    <source>
        <dbReference type="ARBA" id="ARBA00001946"/>
    </source>
</evidence>
<comment type="caution">
    <text evidence="14">The sequence shown here is derived from an EMBL/GenBank/DDBJ whole genome shotgun (WGS) entry which is preliminary data.</text>
</comment>
<dbReference type="InterPro" id="IPR033749">
    <property type="entry name" value="Polyprenyl_synt_CS"/>
</dbReference>
<protein>
    <recommendedName>
        <fullName evidence="4">Farnesyl diphosphate synthase</fullName>
        <ecNumber evidence="3">2.5.1.10</ecNumber>
    </recommendedName>
    <alternativeName>
        <fullName evidence="10">(2E,6E)-farnesyl diphosphate synthase</fullName>
    </alternativeName>
    <alternativeName>
        <fullName evidence="9">Geranyltranstransferase</fullName>
    </alternativeName>
</protein>
<evidence type="ECO:0000313" key="15">
    <source>
        <dbReference type="Proteomes" id="UP000051324"/>
    </source>
</evidence>
<dbReference type="SUPFAM" id="SSF48576">
    <property type="entry name" value="Terpenoid synthases"/>
    <property type="match status" value="1"/>
</dbReference>
<proteinExistence type="inferred from homology"/>
<keyword evidence="15" id="KW-1185">Reference proteome</keyword>
<dbReference type="CDD" id="cd00685">
    <property type="entry name" value="Trans_IPPS_HT"/>
    <property type="match status" value="1"/>
</dbReference>
<organism evidence="14 15">
    <name type="scientific">Ligilactobacillus apodemi DSM 16634 = JCM 16172</name>
    <dbReference type="NCBI Taxonomy" id="1423724"/>
    <lineage>
        <taxon>Bacteria</taxon>
        <taxon>Bacillati</taxon>
        <taxon>Bacillota</taxon>
        <taxon>Bacilli</taxon>
        <taxon>Lactobacillales</taxon>
        <taxon>Lactobacillaceae</taxon>
        <taxon>Ligilactobacillus</taxon>
    </lineage>
</organism>
<dbReference type="Pfam" id="PF00348">
    <property type="entry name" value="polyprenyl_synt"/>
    <property type="match status" value="1"/>
</dbReference>
<dbReference type="PATRIC" id="fig|1423724.4.peg.1073"/>
<evidence type="ECO:0000256" key="10">
    <source>
        <dbReference type="ARBA" id="ARBA00032873"/>
    </source>
</evidence>
<evidence type="ECO:0000256" key="6">
    <source>
        <dbReference type="ARBA" id="ARBA00022723"/>
    </source>
</evidence>
<evidence type="ECO:0000256" key="8">
    <source>
        <dbReference type="ARBA" id="ARBA00023229"/>
    </source>
</evidence>
<dbReference type="GO" id="GO:0004337">
    <property type="term" value="F:(2E,6E)-farnesyl diphosphate synthase activity"/>
    <property type="evidence" value="ECO:0007669"/>
    <property type="project" value="UniProtKB-EC"/>
</dbReference>
<sequence>MEDKTQLADFQAEVLPQLETHMGKHLATLNSAPKLQKAMSYSIEAGGKRIRPLMILLICQARGRVLDDDVLSVAGSLEFMHTYSLIHDDLPEMDNDDLRRGKPTNHKVFGQDIAVLAGDALLTEAIGWLAETNLAPELQVKLIKNLSQASGANGMVAGQTGDILGEQKTLTLTELMDVHRKKTGMLLEYACVAGGLLVNADEQQSENLRSFGQNFGLAFQIYDDILDVVSTTEKMGKKVHKDLAENKNTFPRLLGLDQAYEALNETLEQARKNLAQLAKTGFDVTLLAQLLGYFEAK</sequence>
<evidence type="ECO:0000256" key="2">
    <source>
        <dbReference type="ARBA" id="ARBA00006706"/>
    </source>
</evidence>
<dbReference type="SFLD" id="SFLDG01017">
    <property type="entry name" value="Polyprenyl_Transferase_Like"/>
    <property type="match status" value="1"/>
</dbReference>
<evidence type="ECO:0000256" key="9">
    <source>
        <dbReference type="ARBA" id="ARBA00032380"/>
    </source>
</evidence>
<dbReference type="EMBL" id="AZFT01000053">
    <property type="protein sequence ID" value="KRL83770.1"/>
    <property type="molecule type" value="Genomic_DNA"/>
</dbReference>
<name>A0A0R1TXJ7_9LACO</name>